<dbReference type="Pfam" id="PF09346">
    <property type="entry name" value="SMI1_KNR4"/>
    <property type="match status" value="1"/>
</dbReference>
<dbReference type="STRING" id="1203610.HMPREF1536_05075"/>
<dbReference type="HOGENOM" id="CLU_105717_0_0_10"/>
<reference evidence="2 3" key="1">
    <citation type="submission" date="2013-04" db="EMBL/GenBank/DDBJ databases">
        <title>The Genome Sequence of Parabacteroides gordonii DSM 23371.</title>
        <authorList>
            <consortium name="The Broad Institute Genomics Platform"/>
            <person name="Earl A."/>
            <person name="Ward D."/>
            <person name="Feldgarden M."/>
            <person name="Gevers D."/>
            <person name="Martens E."/>
            <person name="Sakamoto M."/>
            <person name="Benno Y."/>
            <person name="Suzuki N."/>
            <person name="Matsunaga N."/>
            <person name="Koshihara K."/>
            <person name="Seki M."/>
            <person name="Komiya H."/>
            <person name="Walker B."/>
            <person name="Young S."/>
            <person name="Zeng Q."/>
            <person name="Gargeya S."/>
            <person name="Fitzgerald M."/>
            <person name="Haas B."/>
            <person name="Abouelleil A."/>
            <person name="Allen A.W."/>
            <person name="Alvarado L."/>
            <person name="Arachchi H.M."/>
            <person name="Berlin A.M."/>
            <person name="Chapman S.B."/>
            <person name="Gainer-Dewar J."/>
            <person name="Goldberg J."/>
            <person name="Griggs A."/>
            <person name="Gujja S."/>
            <person name="Hansen M."/>
            <person name="Howarth C."/>
            <person name="Imamovic A."/>
            <person name="Ireland A."/>
            <person name="Larimer J."/>
            <person name="McCowan C."/>
            <person name="Murphy C."/>
            <person name="Pearson M."/>
            <person name="Poon T.W."/>
            <person name="Priest M."/>
            <person name="Roberts A."/>
            <person name="Saif S."/>
            <person name="Shea T."/>
            <person name="Sisk P."/>
            <person name="Sykes S."/>
            <person name="Wortman J."/>
            <person name="Nusbaum C."/>
            <person name="Birren B."/>
        </authorList>
    </citation>
    <scope>NUCLEOTIDE SEQUENCE [LARGE SCALE GENOMIC DNA]</scope>
    <source>
        <strain evidence="2 3">MS-1</strain>
    </source>
</reference>
<dbReference type="PATRIC" id="fig|1203610.3.peg.5185"/>
<dbReference type="Gene3D" id="3.40.1580.10">
    <property type="entry name" value="SMI1/KNR4-like"/>
    <property type="match status" value="1"/>
</dbReference>
<sequence>MIEALKNIGFVVTERLERKELSSDLQNRYSELPADYQEFLQRFQTITNESDNVWFNSIEDFNGESDSGFRWNEFELMGLEALADDKESCDMIRLFWDSHIPILMSVKDGYQYLCIDLSPENYGKIYYGVEPEFEDSAEFVCDSFNHLLEMLSSNKKNDILTNFK</sequence>
<feature type="domain" description="Knr4/Smi1-like" evidence="1">
    <location>
        <begin position="31"/>
        <end position="149"/>
    </location>
</feature>
<dbReference type="SUPFAM" id="SSF160631">
    <property type="entry name" value="SMI1/KNR4-like"/>
    <property type="match status" value="1"/>
</dbReference>
<evidence type="ECO:0000313" key="3">
    <source>
        <dbReference type="Proteomes" id="UP000033035"/>
    </source>
</evidence>
<protein>
    <recommendedName>
        <fullName evidence="1">Knr4/Smi1-like domain-containing protein</fullName>
    </recommendedName>
</protein>
<dbReference type="InterPro" id="IPR018958">
    <property type="entry name" value="Knr4/Smi1-like_dom"/>
</dbReference>
<dbReference type="InterPro" id="IPR037883">
    <property type="entry name" value="Knr4/Smi1-like_sf"/>
</dbReference>
<accession>A0A0F5IPG8</accession>
<dbReference type="Proteomes" id="UP000033035">
    <property type="component" value="Unassembled WGS sequence"/>
</dbReference>
<gene>
    <name evidence="2" type="ORF">HMPREF1536_05075</name>
</gene>
<dbReference type="EMBL" id="AQHW01000029">
    <property type="protein sequence ID" value="KKB47431.1"/>
    <property type="molecule type" value="Genomic_DNA"/>
</dbReference>
<keyword evidence="3" id="KW-1185">Reference proteome</keyword>
<dbReference type="GeneID" id="82186525"/>
<organism evidence="2 3">
    <name type="scientific">Parabacteroides gordonii MS-1 = DSM 23371</name>
    <dbReference type="NCBI Taxonomy" id="1203610"/>
    <lineage>
        <taxon>Bacteria</taxon>
        <taxon>Pseudomonadati</taxon>
        <taxon>Bacteroidota</taxon>
        <taxon>Bacteroidia</taxon>
        <taxon>Bacteroidales</taxon>
        <taxon>Tannerellaceae</taxon>
        <taxon>Parabacteroides</taxon>
    </lineage>
</organism>
<name>A0A0F5IPG8_9BACT</name>
<comment type="caution">
    <text evidence="2">The sequence shown here is derived from an EMBL/GenBank/DDBJ whole genome shotgun (WGS) entry which is preliminary data.</text>
</comment>
<dbReference type="AlphaFoldDB" id="A0A0F5IPG8"/>
<evidence type="ECO:0000313" key="2">
    <source>
        <dbReference type="EMBL" id="KKB47431.1"/>
    </source>
</evidence>
<evidence type="ECO:0000259" key="1">
    <source>
        <dbReference type="Pfam" id="PF09346"/>
    </source>
</evidence>
<dbReference type="RefSeq" id="WP_028728885.1">
    <property type="nucleotide sequence ID" value="NZ_AUAE01000041.1"/>
</dbReference>
<proteinExistence type="predicted"/>